<evidence type="ECO:0000313" key="2">
    <source>
        <dbReference type="EMBL" id="MEU2270398.1"/>
    </source>
</evidence>
<sequence length="124" mass="13662">MSWVVPLIIAGLGLLCLRLPGGRRGRNACVGSVVVGALSYLWGAAQVVFADPARMCDTPSWPRADWDRFEERFLPPRAACHWDDGRTQDLVSPWVVPALSISFGLAVACLVTLAVARHRKEHKR</sequence>
<dbReference type="EMBL" id="JBEYBN010000050">
    <property type="protein sequence ID" value="MEU2270398.1"/>
    <property type="molecule type" value="Genomic_DNA"/>
</dbReference>
<comment type="caution">
    <text evidence="2">The sequence shown here is derived from an EMBL/GenBank/DDBJ whole genome shotgun (WGS) entry which is preliminary data.</text>
</comment>
<keyword evidence="1" id="KW-1133">Transmembrane helix</keyword>
<keyword evidence="1" id="KW-0472">Membrane</keyword>
<dbReference type="Proteomes" id="UP001550603">
    <property type="component" value="Unassembled WGS sequence"/>
</dbReference>
<proteinExistence type="predicted"/>
<protein>
    <recommendedName>
        <fullName evidence="4">Integral membrane protein</fullName>
    </recommendedName>
</protein>
<gene>
    <name evidence="2" type="ORF">ABZ568_29125</name>
</gene>
<dbReference type="RefSeq" id="WP_031120726.1">
    <property type="nucleotide sequence ID" value="NZ_JBEYBN010000050.1"/>
</dbReference>
<evidence type="ECO:0008006" key="4">
    <source>
        <dbReference type="Google" id="ProtNLM"/>
    </source>
</evidence>
<keyword evidence="3" id="KW-1185">Reference proteome</keyword>
<evidence type="ECO:0000256" key="1">
    <source>
        <dbReference type="SAM" id="Phobius"/>
    </source>
</evidence>
<evidence type="ECO:0000313" key="3">
    <source>
        <dbReference type="Proteomes" id="UP001550603"/>
    </source>
</evidence>
<organism evidence="2 3">
    <name type="scientific">Streptomyces olindensis</name>
    <dbReference type="NCBI Taxonomy" id="358823"/>
    <lineage>
        <taxon>Bacteria</taxon>
        <taxon>Bacillati</taxon>
        <taxon>Actinomycetota</taxon>
        <taxon>Actinomycetes</taxon>
        <taxon>Kitasatosporales</taxon>
        <taxon>Streptomycetaceae</taxon>
        <taxon>Streptomyces</taxon>
    </lineage>
</organism>
<feature type="transmembrane region" description="Helical" evidence="1">
    <location>
        <begin position="94"/>
        <end position="116"/>
    </location>
</feature>
<keyword evidence="1" id="KW-0812">Transmembrane</keyword>
<reference evidence="2 3" key="1">
    <citation type="submission" date="2024-06" db="EMBL/GenBank/DDBJ databases">
        <title>The Natural Products Discovery Center: Release of the First 8490 Sequenced Strains for Exploring Actinobacteria Biosynthetic Diversity.</title>
        <authorList>
            <person name="Kalkreuter E."/>
            <person name="Kautsar S.A."/>
            <person name="Yang D."/>
            <person name="Bader C.D."/>
            <person name="Teijaro C.N."/>
            <person name="Fluegel L."/>
            <person name="Davis C.M."/>
            <person name="Simpson J.R."/>
            <person name="Lauterbach L."/>
            <person name="Steele A.D."/>
            <person name="Gui C."/>
            <person name="Meng S."/>
            <person name="Li G."/>
            <person name="Viehrig K."/>
            <person name="Ye F."/>
            <person name="Su P."/>
            <person name="Kiefer A.F."/>
            <person name="Nichols A."/>
            <person name="Cepeda A.J."/>
            <person name="Yan W."/>
            <person name="Fan B."/>
            <person name="Jiang Y."/>
            <person name="Adhikari A."/>
            <person name="Zheng C.-J."/>
            <person name="Schuster L."/>
            <person name="Cowan T.M."/>
            <person name="Smanski M.J."/>
            <person name="Chevrette M.G."/>
            <person name="De Carvalho L.P.S."/>
            <person name="Shen B."/>
        </authorList>
    </citation>
    <scope>NUCLEOTIDE SEQUENCE [LARGE SCALE GENOMIC DNA]</scope>
    <source>
        <strain evidence="2 3">NPDC019583</strain>
    </source>
</reference>
<accession>A0ABV2Y2A9</accession>
<name>A0ABV2Y2A9_9ACTN</name>